<proteinExistence type="predicted"/>
<dbReference type="Proteomes" id="UP000501690">
    <property type="component" value="Linkage Group LG9"/>
</dbReference>
<name>A0A4D6N218_VIGUN</name>
<evidence type="ECO:0000256" key="1">
    <source>
        <dbReference type="SAM" id="Phobius"/>
    </source>
</evidence>
<sequence length="81" mass="8727">MTVAQARAVEMLVETSSLRLWTAVRASWRVYGDVIVAIVDGSACLMACLGTFVLWALACGLPIRPVLKHGPRSLTCVRVIG</sequence>
<keyword evidence="1" id="KW-0812">Transmembrane</keyword>
<gene>
    <name evidence="2" type="ORF">DEO72_LG9g1126</name>
</gene>
<protein>
    <submittedName>
        <fullName evidence="2">Uncharacterized protein</fullName>
    </submittedName>
</protein>
<accession>A0A4D6N218</accession>
<feature type="transmembrane region" description="Helical" evidence="1">
    <location>
        <begin position="34"/>
        <end position="58"/>
    </location>
</feature>
<organism evidence="2 3">
    <name type="scientific">Vigna unguiculata</name>
    <name type="common">Cowpea</name>
    <dbReference type="NCBI Taxonomy" id="3917"/>
    <lineage>
        <taxon>Eukaryota</taxon>
        <taxon>Viridiplantae</taxon>
        <taxon>Streptophyta</taxon>
        <taxon>Embryophyta</taxon>
        <taxon>Tracheophyta</taxon>
        <taxon>Spermatophyta</taxon>
        <taxon>Magnoliopsida</taxon>
        <taxon>eudicotyledons</taxon>
        <taxon>Gunneridae</taxon>
        <taxon>Pentapetalae</taxon>
        <taxon>rosids</taxon>
        <taxon>fabids</taxon>
        <taxon>Fabales</taxon>
        <taxon>Fabaceae</taxon>
        <taxon>Papilionoideae</taxon>
        <taxon>50 kb inversion clade</taxon>
        <taxon>NPAAA clade</taxon>
        <taxon>indigoferoid/millettioid clade</taxon>
        <taxon>Phaseoleae</taxon>
        <taxon>Vigna</taxon>
    </lineage>
</organism>
<reference evidence="2 3" key="1">
    <citation type="submission" date="2019-04" db="EMBL/GenBank/DDBJ databases">
        <title>An improved genome assembly and genetic linkage map for asparagus bean, Vigna unguiculata ssp. sesquipedialis.</title>
        <authorList>
            <person name="Xia Q."/>
            <person name="Zhang R."/>
            <person name="Dong Y."/>
        </authorList>
    </citation>
    <scope>NUCLEOTIDE SEQUENCE [LARGE SCALE GENOMIC DNA]</scope>
    <source>
        <tissue evidence="2">Leaf</tissue>
    </source>
</reference>
<dbReference type="EMBL" id="CP039353">
    <property type="protein sequence ID" value="QCE06115.1"/>
    <property type="molecule type" value="Genomic_DNA"/>
</dbReference>
<evidence type="ECO:0000313" key="2">
    <source>
        <dbReference type="EMBL" id="QCE06115.1"/>
    </source>
</evidence>
<keyword evidence="1" id="KW-1133">Transmembrane helix</keyword>
<keyword evidence="3" id="KW-1185">Reference proteome</keyword>
<dbReference type="AlphaFoldDB" id="A0A4D6N218"/>
<evidence type="ECO:0000313" key="3">
    <source>
        <dbReference type="Proteomes" id="UP000501690"/>
    </source>
</evidence>
<keyword evidence="1" id="KW-0472">Membrane</keyword>